<reference evidence="4" key="2">
    <citation type="journal article" date="2018" name="Vet. Microbiol.">
        <title>Methicillin-resistant staphylococci amongst veterinary personnel, personnel-owned pets, patients and the hospital environment of two small animal veterinary hospitals.</title>
        <authorList>
            <person name="Worthing K.A."/>
            <person name="Brown J."/>
            <person name="Gerber L."/>
            <person name="Abraham S."/>
            <person name="Trott D."/>
            <person name="Norris J.M."/>
        </authorList>
    </citation>
    <scope>NUCLEOTIDE SEQUENCE</scope>
    <source>
        <strain evidence="4">ST496-2</strain>
    </source>
</reference>
<name>A0A2P5JF97_STAPS</name>
<proteinExistence type="predicted"/>
<dbReference type="Proteomes" id="UP000256409">
    <property type="component" value="Unassembled WGS sequence"/>
</dbReference>
<evidence type="ECO:0000313" key="6">
    <source>
        <dbReference type="Proteomes" id="UP000246800"/>
    </source>
</evidence>
<organism evidence="3 5">
    <name type="scientific">Staphylococcus pseudintermedius</name>
    <dbReference type="NCBI Taxonomy" id="283734"/>
    <lineage>
        <taxon>Bacteria</taxon>
        <taxon>Bacillati</taxon>
        <taxon>Bacillota</taxon>
        <taxon>Bacilli</taxon>
        <taxon>Bacillales</taxon>
        <taxon>Staphylococcaceae</taxon>
        <taxon>Staphylococcus</taxon>
        <taxon>Staphylococcus intermedius group</taxon>
    </lineage>
</organism>
<dbReference type="PROSITE" id="PS51664">
    <property type="entry name" value="YCAO"/>
    <property type="match status" value="1"/>
</dbReference>
<dbReference type="EMBL" id="QQPC01000005">
    <property type="protein sequence ID" value="REA84047.1"/>
    <property type="molecule type" value="Genomic_DNA"/>
</dbReference>
<evidence type="ECO:0000313" key="2">
    <source>
        <dbReference type="EMBL" id="PWZ74123.1"/>
    </source>
</evidence>
<feature type="domain" description="YcaO" evidence="1">
    <location>
        <begin position="28"/>
        <end position="347"/>
    </location>
</feature>
<evidence type="ECO:0000313" key="5">
    <source>
        <dbReference type="Proteomes" id="UP000246351"/>
    </source>
</evidence>
<evidence type="ECO:0000313" key="3">
    <source>
        <dbReference type="EMBL" id="PWZ98303.1"/>
    </source>
</evidence>
<dbReference type="PANTHER" id="PTHR37809:SF1">
    <property type="entry name" value="RIBOSOMAL PROTEIN S12 METHYLTHIOTRANSFERASE ACCESSORY FACTOR YCAO"/>
    <property type="match status" value="1"/>
</dbReference>
<dbReference type="RefSeq" id="WP_014613464.1">
    <property type="nucleotide sequence ID" value="NZ_AP019372.1"/>
</dbReference>
<evidence type="ECO:0000259" key="1">
    <source>
        <dbReference type="PROSITE" id="PS51664"/>
    </source>
</evidence>
<evidence type="ECO:0000313" key="7">
    <source>
        <dbReference type="Proteomes" id="UP000256409"/>
    </source>
</evidence>
<evidence type="ECO:0000313" key="4">
    <source>
        <dbReference type="EMBL" id="REA84047.1"/>
    </source>
</evidence>
<dbReference type="InterPro" id="IPR003776">
    <property type="entry name" value="YcaO-like_dom"/>
</dbReference>
<reference evidence="5 6" key="1">
    <citation type="journal article" date="2018" name="Vet. Microbiol.">
        <title>Clonal diversity and geographic distribution of methicillin-resistant Staphylococcus pseudintermedius from Australian animals: Discovery of novel sequence types.</title>
        <authorList>
            <person name="Worthing K.A."/>
            <person name="Abraham S."/>
            <person name="Coombs G.W."/>
            <person name="Pang S."/>
            <person name="Saputra S."/>
            <person name="Jordan D."/>
            <person name="Trott D.J."/>
            <person name="Norris J.M."/>
        </authorList>
    </citation>
    <scope>NUCLEOTIDE SEQUENCE [LARGE SCALE GENOMIC DNA]</scope>
    <source>
        <strain evidence="2 6">ST525 1</strain>
        <strain evidence="3 5">ST71 3</strain>
    </source>
</reference>
<gene>
    <name evidence="2" type="ORF">DD902_09290</name>
    <name evidence="3" type="ORF">DD924_08850</name>
    <name evidence="4" type="ORF">DV961_00640</name>
</gene>
<dbReference type="EMBL" id="QEIT01000048">
    <property type="protein sequence ID" value="PWZ74123.1"/>
    <property type="molecule type" value="Genomic_DNA"/>
</dbReference>
<protein>
    <recommendedName>
        <fullName evidence="1">YcaO domain-containing protein</fullName>
    </recommendedName>
</protein>
<dbReference type="PANTHER" id="PTHR37809">
    <property type="entry name" value="RIBOSOMAL PROTEIN S12 METHYLTHIOTRANSFERASE ACCESSORY FACTOR YCAO"/>
    <property type="match status" value="1"/>
</dbReference>
<dbReference type="AlphaFoldDB" id="A0A2P5JF97"/>
<dbReference type="Proteomes" id="UP000246800">
    <property type="component" value="Unassembled WGS sequence"/>
</dbReference>
<dbReference type="EMBL" id="QEIV01000803">
    <property type="protein sequence ID" value="PWZ98303.1"/>
    <property type="molecule type" value="Genomic_DNA"/>
</dbReference>
<accession>A0A2P5JF97</accession>
<comment type="caution">
    <text evidence="3">The sequence shown here is derived from an EMBL/GenBank/DDBJ whole genome shotgun (WGS) entry which is preliminary data.</text>
</comment>
<dbReference type="OrthoDB" id="2379922at2"/>
<dbReference type="Gene3D" id="3.30.160.660">
    <property type="match status" value="1"/>
</dbReference>
<reference evidence="7" key="3">
    <citation type="journal article" date="2018" name="Vet. Microbiol.">
        <title>Molecular epidemiology of methicillin-resistant staphylococci amongst veterinary personnel, personnel-owned pets, patients and the hospital environment of two companion animal veterinary hospitals.</title>
        <authorList>
            <person name="Worthing K.A."/>
            <person name="Brown J."/>
            <person name="Gerber L."/>
            <person name="Abraham S."/>
            <person name="Trott D."/>
            <person name="Norris J.M."/>
        </authorList>
    </citation>
    <scope>NUCLEOTIDE SEQUENCE [LARGE SCALE GENOMIC DNA]</scope>
    <source>
        <strain evidence="7">ST496-2</strain>
    </source>
</reference>
<dbReference type="Proteomes" id="UP000246351">
    <property type="component" value="Unassembled WGS sequence"/>
</dbReference>
<sequence length="347" mass="40464">MLENVSEHGVSGFYTYHFTEGNSFRPCATRIIEKEAIKATKDEFMELMLISSKSFPFVFFGGKSLGNFKLPIHLHPFMWQKRTIQDVNWYNEKNVEYIPFYNYKDGSLKYIPKELSVYYEKAKGIGLSFSPQEGYSYDRDIVLAKVKAVMELIEKDIVTLWWHRETSSRIIVIDDDTDENIKIIRNQLLNQGIDITLLDIENDLGVYVVVCILKQDDFPSITYGSAAHFEIKGAVKHAIFEAISCIVGLRYEFIHFKKIRTSFTYPDFISDSPLTNLSDYKEILNLKTAINKYDIYYSYISADEGYLVKAYCYELQPTLYSATVPLTKRFFRVNKKEVRIKEDFPFI</sequence>
<dbReference type="Pfam" id="PF02624">
    <property type="entry name" value="YcaO"/>
    <property type="match status" value="1"/>
</dbReference>